<evidence type="ECO:0000313" key="4">
    <source>
        <dbReference type="Proteomes" id="UP000067626"/>
    </source>
</evidence>
<sequence length="172" mass="19304">MKTLFLVLLLLPAVLCFGLRHYYMEEERAFERDAERVPGKVKAVHKKTHFDGRDSEDITTVEVTYLTKDAAALTAEAQVGYAVGLSAGKTVEVLYRRAEPTKIQIRAGFFNRSGKVVFLTLFGGFWLIVGLAGVGLALRAANAAKDPAARERLERMREDLRREQAEREHRAP</sequence>
<evidence type="ECO:0008006" key="5">
    <source>
        <dbReference type="Google" id="ProtNLM"/>
    </source>
</evidence>
<name>A0A0K1EK85_CHOCO</name>
<dbReference type="OrthoDB" id="9912611at2"/>
<organism evidence="3 4">
    <name type="scientific">Chondromyces crocatus</name>
    <dbReference type="NCBI Taxonomy" id="52"/>
    <lineage>
        <taxon>Bacteria</taxon>
        <taxon>Pseudomonadati</taxon>
        <taxon>Myxococcota</taxon>
        <taxon>Polyangia</taxon>
        <taxon>Polyangiales</taxon>
        <taxon>Polyangiaceae</taxon>
        <taxon>Chondromyces</taxon>
    </lineage>
</organism>
<evidence type="ECO:0000256" key="2">
    <source>
        <dbReference type="SAM" id="Phobius"/>
    </source>
</evidence>
<gene>
    <name evidence="3" type="ORF">CMC5_054430</name>
</gene>
<reference evidence="3 4" key="1">
    <citation type="submission" date="2015-07" db="EMBL/GenBank/DDBJ databases">
        <title>Genome analysis of myxobacterium Chondromyces crocatus Cm c5 reveals a high potential for natural compound synthesis and the genetic basis for the loss of fruiting body formation.</title>
        <authorList>
            <person name="Zaburannyi N."/>
            <person name="Bunk B."/>
            <person name="Maier J."/>
            <person name="Overmann J."/>
            <person name="Mueller R."/>
        </authorList>
    </citation>
    <scope>NUCLEOTIDE SEQUENCE [LARGE SCALE GENOMIC DNA]</scope>
    <source>
        <strain evidence="3 4">Cm c5</strain>
    </source>
</reference>
<dbReference type="RefSeq" id="WP_050433079.1">
    <property type="nucleotide sequence ID" value="NZ_CP012159.1"/>
</dbReference>
<feature type="transmembrane region" description="Helical" evidence="2">
    <location>
        <begin position="116"/>
        <end position="138"/>
    </location>
</feature>
<evidence type="ECO:0000256" key="1">
    <source>
        <dbReference type="SAM" id="MobiDB-lite"/>
    </source>
</evidence>
<keyword evidence="2" id="KW-1133">Transmembrane helix</keyword>
<keyword evidence="2" id="KW-0812">Transmembrane</keyword>
<dbReference type="KEGG" id="ccro:CMC5_054430"/>
<protein>
    <recommendedName>
        <fullName evidence="5">DUF3592 domain-containing protein</fullName>
    </recommendedName>
</protein>
<dbReference type="AlphaFoldDB" id="A0A0K1EK85"/>
<accession>A0A0K1EK85</accession>
<keyword evidence="4" id="KW-1185">Reference proteome</keyword>
<evidence type="ECO:0000313" key="3">
    <source>
        <dbReference type="EMBL" id="AKT41276.1"/>
    </source>
</evidence>
<dbReference type="STRING" id="52.CMC5_054430"/>
<keyword evidence="2" id="KW-0472">Membrane</keyword>
<dbReference type="EMBL" id="CP012159">
    <property type="protein sequence ID" value="AKT41276.1"/>
    <property type="molecule type" value="Genomic_DNA"/>
</dbReference>
<proteinExistence type="predicted"/>
<feature type="region of interest" description="Disordered" evidence="1">
    <location>
        <begin position="148"/>
        <end position="172"/>
    </location>
</feature>
<dbReference type="Proteomes" id="UP000067626">
    <property type="component" value="Chromosome"/>
</dbReference>